<dbReference type="PANTHER" id="PTHR30055:SF234">
    <property type="entry name" value="HTH-TYPE TRANSCRIPTIONAL REGULATOR BETI"/>
    <property type="match status" value="1"/>
</dbReference>
<dbReference type="HOGENOM" id="CLU_069356_12_3_7"/>
<proteinExistence type="predicted"/>
<dbReference type="PRINTS" id="PR00455">
    <property type="entry name" value="HTHTETR"/>
</dbReference>
<dbReference type="OrthoDB" id="3249at2"/>
<evidence type="ECO:0000313" key="6">
    <source>
        <dbReference type="EMBL" id="EHJ46409.1"/>
    </source>
</evidence>
<dbReference type="PANTHER" id="PTHR30055">
    <property type="entry name" value="HTH-TYPE TRANSCRIPTIONAL REGULATOR RUTR"/>
    <property type="match status" value="1"/>
</dbReference>
<protein>
    <submittedName>
        <fullName evidence="6">Regulatory protein TetR</fullName>
    </submittedName>
</protein>
<dbReference type="InterPro" id="IPR050109">
    <property type="entry name" value="HTH-type_TetR-like_transc_reg"/>
</dbReference>
<dbReference type="InterPro" id="IPR036271">
    <property type="entry name" value="Tet_transcr_reg_TetR-rel_C_sf"/>
</dbReference>
<dbReference type="eggNOG" id="COG1309">
    <property type="taxonomic scope" value="Bacteria"/>
</dbReference>
<dbReference type="AlphaFoldDB" id="G7QDA3"/>
<accession>G7QDA3</accession>
<dbReference type="EMBL" id="CM001368">
    <property type="protein sequence ID" value="EHJ46409.1"/>
    <property type="molecule type" value="Genomic_DNA"/>
</dbReference>
<dbReference type="PROSITE" id="PS50977">
    <property type="entry name" value="HTH_TETR_2"/>
    <property type="match status" value="1"/>
</dbReference>
<name>G7QDA3_9BACT</name>
<evidence type="ECO:0000256" key="1">
    <source>
        <dbReference type="ARBA" id="ARBA00023015"/>
    </source>
</evidence>
<dbReference type="RefSeq" id="WP_009179854.1">
    <property type="nucleotide sequence ID" value="NZ_CM001368.1"/>
</dbReference>
<dbReference type="InterPro" id="IPR009057">
    <property type="entry name" value="Homeodomain-like_sf"/>
</dbReference>
<gene>
    <name evidence="6" type="ORF">DFW101_0392</name>
</gene>
<evidence type="ECO:0000256" key="2">
    <source>
        <dbReference type="ARBA" id="ARBA00023125"/>
    </source>
</evidence>
<dbReference type="GO" id="GO:0003700">
    <property type="term" value="F:DNA-binding transcription factor activity"/>
    <property type="evidence" value="ECO:0007669"/>
    <property type="project" value="TreeGrafter"/>
</dbReference>
<dbReference type="GO" id="GO:0000976">
    <property type="term" value="F:transcription cis-regulatory region binding"/>
    <property type="evidence" value="ECO:0007669"/>
    <property type="project" value="TreeGrafter"/>
</dbReference>
<feature type="domain" description="HTH tetR-type" evidence="5">
    <location>
        <begin position="8"/>
        <end position="68"/>
    </location>
</feature>
<organism evidence="6 7">
    <name type="scientific">Solidesulfovibrio carbinoliphilus subsp. oakridgensis</name>
    <dbReference type="NCBI Taxonomy" id="694327"/>
    <lineage>
        <taxon>Bacteria</taxon>
        <taxon>Pseudomonadati</taxon>
        <taxon>Thermodesulfobacteriota</taxon>
        <taxon>Desulfovibrionia</taxon>
        <taxon>Desulfovibrionales</taxon>
        <taxon>Desulfovibrionaceae</taxon>
        <taxon>Solidesulfovibrio</taxon>
    </lineage>
</organism>
<dbReference type="SUPFAM" id="SSF48498">
    <property type="entry name" value="Tetracyclin repressor-like, C-terminal domain"/>
    <property type="match status" value="1"/>
</dbReference>
<evidence type="ECO:0000256" key="4">
    <source>
        <dbReference type="PROSITE-ProRule" id="PRU00335"/>
    </source>
</evidence>
<feature type="DNA-binding region" description="H-T-H motif" evidence="4">
    <location>
        <begin position="31"/>
        <end position="50"/>
    </location>
</feature>
<evidence type="ECO:0000259" key="5">
    <source>
        <dbReference type="PROSITE" id="PS50977"/>
    </source>
</evidence>
<keyword evidence="1" id="KW-0805">Transcription regulation</keyword>
<reference evidence="7" key="1">
    <citation type="journal article" date="2015" name="Genome Announc.">
        <title>High-Quality Draft Genome Sequence of Desulfovibrio carbinoliphilus FW-101-2B, an Organic Acid-Oxidizing Sulfate-Reducing Bacterium Isolated from Uranium(VI)-Contaminated Groundwater.</title>
        <authorList>
            <person name="Ramsay B.D."/>
            <person name="Hwang C."/>
            <person name="Woo H.L."/>
            <person name="Carroll S.L."/>
            <person name="Lucas S."/>
            <person name="Han J."/>
            <person name="Lapidus A.L."/>
            <person name="Cheng J.F."/>
            <person name="Goodwin L.A."/>
            <person name="Pitluck S."/>
            <person name="Peters L."/>
            <person name="Chertkov O."/>
            <person name="Held B."/>
            <person name="Detter J.C."/>
            <person name="Han C.S."/>
            <person name="Tapia R."/>
            <person name="Land M.L."/>
            <person name="Hauser L.J."/>
            <person name="Kyrpides N.C."/>
            <person name="Ivanova N.N."/>
            <person name="Mikhailova N."/>
            <person name="Pagani I."/>
            <person name="Woyke T."/>
            <person name="Arkin A.P."/>
            <person name="Dehal P."/>
            <person name="Chivian D."/>
            <person name="Criddle C.S."/>
            <person name="Wu W."/>
            <person name="Chakraborty R."/>
            <person name="Hazen T.C."/>
            <person name="Fields M.W."/>
        </authorList>
    </citation>
    <scope>NUCLEOTIDE SEQUENCE [LARGE SCALE GENOMIC DNA]</scope>
    <source>
        <strain evidence="7">FW-101-2B</strain>
    </source>
</reference>
<dbReference type="Proteomes" id="UP000004662">
    <property type="component" value="Chromosome"/>
</dbReference>
<dbReference type="Gene3D" id="1.10.10.60">
    <property type="entry name" value="Homeodomain-like"/>
    <property type="match status" value="1"/>
</dbReference>
<dbReference type="SUPFAM" id="SSF46689">
    <property type="entry name" value="Homeodomain-like"/>
    <property type="match status" value="1"/>
</dbReference>
<keyword evidence="7" id="KW-1185">Reference proteome</keyword>
<dbReference type="Pfam" id="PF00440">
    <property type="entry name" value="TetR_N"/>
    <property type="match status" value="1"/>
</dbReference>
<keyword evidence="2 4" id="KW-0238">DNA-binding</keyword>
<keyword evidence="3" id="KW-0804">Transcription</keyword>
<evidence type="ECO:0000313" key="7">
    <source>
        <dbReference type="Proteomes" id="UP000004662"/>
    </source>
</evidence>
<dbReference type="STRING" id="694327.DFW101_0392"/>
<evidence type="ECO:0000256" key="3">
    <source>
        <dbReference type="ARBA" id="ARBA00023163"/>
    </source>
</evidence>
<dbReference type="InterPro" id="IPR001647">
    <property type="entry name" value="HTH_TetR"/>
</dbReference>
<sequence>MAERMESPLRREQIAEAALTIVVERGIGAVTVRRVADAVGISAAALYRHYKNKGDILAAVLEEHHEIHLADVRRAKAECHTPLATLEHLYRSIMQLVARYRALPVVFLSDVLWFEEKRLLDLKLAHHKFMRETLMELFVQGQEQGEIRTDIRAEELFVHFLGLIAMPALMCARNPEEVDIPRQIAASWELFIHAIKV</sequence>
<dbReference type="Gene3D" id="1.10.357.10">
    <property type="entry name" value="Tetracycline Repressor, domain 2"/>
    <property type="match status" value="1"/>
</dbReference>